<dbReference type="InterPro" id="IPR036855">
    <property type="entry name" value="Znf_CCCH_sf"/>
</dbReference>
<keyword evidence="10" id="KW-1185">Reference proteome</keyword>
<keyword evidence="2 4" id="KW-0863">Zinc-finger</keyword>
<accession>A0ABN9SWC2</accession>
<feature type="compositionally biased region" description="Pro residues" evidence="6">
    <location>
        <begin position="196"/>
        <end position="205"/>
    </location>
</feature>
<name>A0ABN9SWC2_9DINO</name>
<gene>
    <name evidence="9" type="ORF">PCOR1329_LOCUS33131</name>
</gene>
<feature type="zinc finger region" description="C3H1-type" evidence="5">
    <location>
        <begin position="269"/>
        <end position="297"/>
    </location>
</feature>
<dbReference type="SMART" id="SM00547">
    <property type="entry name" value="ZnF_RBZ"/>
    <property type="match status" value="2"/>
</dbReference>
<dbReference type="Gene3D" id="4.10.1060.10">
    <property type="entry name" value="Zinc finger, RanBP2-type"/>
    <property type="match status" value="2"/>
</dbReference>
<organism evidence="9 10">
    <name type="scientific">Prorocentrum cordatum</name>
    <dbReference type="NCBI Taxonomy" id="2364126"/>
    <lineage>
        <taxon>Eukaryota</taxon>
        <taxon>Sar</taxon>
        <taxon>Alveolata</taxon>
        <taxon>Dinophyceae</taxon>
        <taxon>Prorocentrales</taxon>
        <taxon>Prorocentraceae</taxon>
        <taxon>Prorocentrum</taxon>
    </lineage>
</organism>
<dbReference type="PROSITE" id="PS50103">
    <property type="entry name" value="ZF_C3H1"/>
    <property type="match status" value="1"/>
</dbReference>
<evidence type="ECO:0000256" key="1">
    <source>
        <dbReference type="ARBA" id="ARBA00022723"/>
    </source>
</evidence>
<dbReference type="InterPro" id="IPR036443">
    <property type="entry name" value="Znf_RanBP2_sf"/>
</dbReference>
<evidence type="ECO:0000256" key="4">
    <source>
        <dbReference type="PROSITE-ProRule" id="PRU00322"/>
    </source>
</evidence>
<feature type="compositionally biased region" description="Pro residues" evidence="6">
    <location>
        <begin position="513"/>
        <end position="524"/>
    </location>
</feature>
<dbReference type="SUPFAM" id="SSF90209">
    <property type="entry name" value="Ran binding protein zinc finger-like"/>
    <property type="match status" value="1"/>
</dbReference>
<dbReference type="Proteomes" id="UP001189429">
    <property type="component" value="Unassembled WGS sequence"/>
</dbReference>
<sequence>MEPASPVYTPALLQGEPPPWAHPTPSPSPLVRLPGGHDYGAGSGGGAAPEQNFLLGEEQLWGICEPYIQEPQEMILGLQQEIQRAAQALLNQSRAGGSPSRMPPRQGMGRRGGLPLTQVDAFNAMPFGSLLNSPSPGNRAVPCEPLREEADALSAHGAAGQGGLDDGSPRMSGLGEGHTQDAAFRRTPTSVSPAVPAAPEPPPDPTDGWPRTSPAEQGSGASRGRAVLLADSGTSTAQPASSRVLPEAPLAHPHGYSAGSVDDAPLDADRSVMVCRHWRSKGWCRLEGGCKFLHPDGKRGTAPKKGGGAARDGAGSTSDGVPPGGAAAASGSARATGTRSSRRLGLGRGARGQHAGGAAGPGDGHASAPAPAHAAAMQGAPPSGPGRSDQGRHGRPSGSLSTHCARRLGSATCDSRATEAGHTPLPSSPDAIERRRWKRYWSMFHELQRHRRPLAEAAVHATEPTLEYAAGRPEPQDQLGQAPGQEPPSDDCWRHRGQNRRSHFLGECRRPPPRLGPPPRWPPAPPPCAEVPSAAAALPVGALRGDWMCPQCGDHQYARNSHCRNCQHQRPANVPGSSGPRGVHREGDWLCVNCNEYQFSSRAECRRCLAPRAAPLAG</sequence>
<feature type="domain" description="RanBP2-type" evidence="8">
    <location>
        <begin position="543"/>
        <end position="572"/>
    </location>
</feature>
<keyword evidence="1 5" id="KW-0479">Metal-binding</keyword>
<feature type="compositionally biased region" description="Low complexity" evidence="6">
    <location>
        <begin position="364"/>
        <end position="381"/>
    </location>
</feature>
<feature type="compositionally biased region" description="Low complexity" evidence="6">
    <location>
        <begin position="311"/>
        <end position="339"/>
    </location>
</feature>
<protein>
    <recommendedName>
        <fullName evidence="11">RanBP2-type domain-containing protein</fullName>
    </recommendedName>
</protein>
<feature type="compositionally biased region" description="Polar residues" evidence="6">
    <location>
        <begin position="232"/>
        <end position="241"/>
    </location>
</feature>
<comment type="caution">
    <text evidence="9">The sequence shown here is derived from an EMBL/GenBank/DDBJ whole genome shotgun (WGS) entry which is preliminary data.</text>
</comment>
<dbReference type="InterPro" id="IPR000571">
    <property type="entry name" value="Znf_CCCH"/>
</dbReference>
<dbReference type="InterPro" id="IPR001876">
    <property type="entry name" value="Znf_RanBP2"/>
</dbReference>
<evidence type="ECO:0000256" key="6">
    <source>
        <dbReference type="SAM" id="MobiDB-lite"/>
    </source>
</evidence>
<dbReference type="PROSITE" id="PS50199">
    <property type="entry name" value="ZF_RANBP2_2"/>
    <property type="match status" value="2"/>
</dbReference>
<feature type="region of interest" description="Disordered" evidence="6">
    <location>
        <begin position="1"/>
        <end position="46"/>
    </location>
</feature>
<evidence type="ECO:0000259" key="8">
    <source>
        <dbReference type="PROSITE" id="PS50199"/>
    </source>
</evidence>
<feature type="compositionally biased region" description="Pro residues" evidence="6">
    <location>
        <begin position="16"/>
        <end position="28"/>
    </location>
</feature>
<feature type="region of interest" description="Disordered" evidence="6">
    <location>
        <begin position="155"/>
        <end position="223"/>
    </location>
</feature>
<evidence type="ECO:0000259" key="7">
    <source>
        <dbReference type="PROSITE" id="PS50103"/>
    </source>
</evidence>
<feature type="region of interest" description="Disordered" evidence="6">
    <location>
        <begin position="293"/>
        <end position="403"/>
    </location>
</feature>
<evidence type="ECO:0008006" key="11">
    <source>
        <dbReference type="Google" id="ProtNLM"/>
    </source>
</evidence>
<feature type="compositionally biased region" description="Gly residues" evidence="6">
    <location>
        <begin position="37"/>
        <end position="46"/>
    </location>
</feature>
<dbReference type="SUPFAM" id="SSF90229">
    <property type="entry name" value="CCCH zinc finger"/>
    <property type="match status" value="1"/>
</dbReference>
<dbReference type="EMBL" id="CAUYUJ010013780">
    <property type="protein sequence ID" value="CAK0836728.1"/>
    <property type="molecule type" value="Genomic_DNA"/>
</dbReference>
<proteinExistence type="predicted"/>
<evidence type="ECO:0000313" key="10">
    <source>
        <dbReference type="Proteomes" id="UP001189429"/>
    </source>
</evidence>
<feature type="region of interest" description="Disordered" evidence="6">
    <location>
        <begin position="232"/>
        <end position="251"/>
    </location>
</feature>
<evidence type="ECO:0000256" key="5">
    <source>
        <dbReference type="PROSITE-ProRule" id="PRU00723"/>
    </source>
</evidence>
<feature type="domain" description="RanBP2-type" evidence="8">
    <location>
        <begin position="585"/>
        <end position="614"/>
    </location>
</feature>
<feature type="domain" description="C3H1-type" evidence="7">
    <location>
        <begin position="269"/>
        <end position="297"/>
    </location>
</feature>
<reference evidence="9" key="1">
    <citation type="submission" date="2023-10" db="EMBL/GenBank/DDBJ databases">
        <authorList>
            <person name="Chen Y."/>
            <person name="Shah S."/>
            <person name="Dougan E. K."/>
            <person name="Thang M."/>
            <person name="Chan C."/>
        </authorList>
    </citation>
    <scope>NUCLEOTIDE SEQUENCE [LARGE SCALE GENOMIC DNA]</scope>
</reference>
<keyword evidence="3 5" id="KW-0862">Zinc</keyword>
<evidence type="ECO:0000256" key="2">
    <source>
        <dbReference type="ARBA" id="ARBA00022771"/>
    </source>
</evidence>
<feature type="compositionally biased region" description="Gly residues" evidence="6">
    <location>
        <begin position="346"/>
        <end position="363"/>
    </location>
</feature>
<feature type="region of interest" description="Disordered" evidence="6">
    <location>
        <begin position="470"/>
        <end position="524"/>
    </location>
</feature>
<evidence type="ECO:0000313" key="9">
    <source>
        <dbReference type="EMBL" id="CAK0836728.1"/>
    </source>
</evidence>
<evidence type="ECO:0000256" key="3">
    <source>
        <dbReference type="ARBA" id="ARBA00022833"/>
    </source>
</evidence>